<dbReference type="InterPro" id="IPR008920">
    <property type="entry name" value="TF_FadR/GntR_C"/>
</dbReference>
<dbReference type="EMBL" id="MKQR01000007">
    <property type="protein sequence ID" value="OLR94392.1"/>
    <property type="molecule type" value="Genomic_DNA"/>
</dbReference>
<dbReference type="STRING" id="1193682.BJP25_11560"/>
<dbReference type="PROSITE" id="PS50949">
    <property type="entry name" value="HTH_GNTR"/>
    <property type="match status" value="1"/>
</dbReference>
<dbReference type="SUPFAM" id="SSF48008">
    <property type="entry name" value="GntR ligand-binding domain-like"/>
    <property type="match status" value="1"/>
</dbReference>
<dbReference type="Proteomes" id="UP000186040">
    <property type="component" value="Unassembled WGS sequence"/>
</dbReference>
<dbReference type="SMART" id="SM00345">
    <property type="entry name" value="HTH_GNTR"/>
    <property type="match status" value="1"/>
</dbReference>
<evidence type="ECO:0000256" key="3">
    <source>
        <dbReference type="ARBA" id="ARBA00023163"/>
    </source>
</evidence>
<comment type="caution">
    <text evidence="5">The sequence shown here is derived from an EMBL/GenBank/DDBJ whole genome shotgun (WGS) entry which is preliminary data.</text>
</comment>
<gene>
    <name evidence="5" type="ORF">BJP25_11560</name>
</gene>
<sequence>MATRGIDVYSALLADITSWQLPPGDPLREEELAARLGVSRTPVREALARLRADGLVEQRSGQIATVSAVGVDATIAVYQARDALETYAVQLAALSPQRTLFAPLADDYARFADDAQDPDRSVDRLYGISDAFDQALLRAVPNPHLLGPLQATRALLLRLRRLSSADPSRMTTAARHRAEECRAIAAGDAGEAGRISHDRIQSSLQHMVTTLLAGRAADLVPPALHLTEP</sequence>
<keyword evidence="2" id="KW-0238">DNA-binding</keyword>
<keyword evidence="3" id="KW-0804">Transcription</keyword>
<dbReference type="InterPro" id="IPR000524">
    <property type="entry name" value="Tscrpt_reg_HTH_GntR"/>
</dbReference>
<evidence type="ECO:0000313" key="6">
    <source>
        <dbReference type="Proteomes" id="UP000186040"/>
    </source>
</evidence>
<dbReference type="InterPro" id="IPR011711">
    <property type="entry name" value="GntR_C"/>
</dbReference>
<keyword evidence="1" id="KW-0805">Transcription regulation</keyword>
<dbReference type="SUPFAM" id="SSF46785">
    <property type="entry name" value="Winged helix' DNA-binding domain"/>
    <property type="match status" value="1"/>
</dbReference>
<protein>
    <recommendedName>
        <fullName evidence="4">HTH gntR-type domain-containing protein</fullName>
    </recommendedName>
</protein>
<dbReference type="InterPro" id="IPR036390">
    <property type="entry name" value="WH_DNA-bd_sf"/>
</dbReference>
<dbReference type="RefSeq" id="WP_075973774.1">
    <property type="nucleotide sequence ID" value="NZ_MKQR01000007.1"/>
</dbReference>
<dbReference type="PANTHER" id="PTHR43537:SF49">
    <property type="entry name" value="TRANSCRIPTIONAL REGULATORY PROTEIN"/>
    <property type="match status" value="1"/>
</dbReference>
<evidence type="ECO:0000256" key="1">
    <source>
        <dbReference type="ARBA" id="ARBA00023015"/>
    </source>
</evidence>
<dbReference type="CDD" id="cd07377">
    <property type="entry name" value="WHTH_GntR"/>
    <property type="match status" value="1"/>
</dbReference>
<dbReference type="AlphaFoldDB" id="A0A1Q9LQU8"/>
<accession>A0A1Q9LQU8</accession>
<proteinExistence type="predicted"/>
<name>A0A1Q9LQU8_9PSEU</name>
<feature type="domain" description="HTH gntR-type" evidence="4">
    <location>
        <begin position="2"/>
        <end position="69"/>
    </location>
</feature>
<dbReference type="Gene3D" id="1.20.120.530">
    <property type="entry name" value="GntR ligand-binding domain-like"/>
    <property type="match status" value="1"/>
</dbReference>
<dbReference type="OrthoDB" id="8680240at2"/>
<evidence type="ECO:0000259" key="4">
    <source>
        <dbReference type="PROSITE" id="PS50949"/>
    </source>
</evidence>
<keyword evidence="6" id="KW-1185">Reference proteome</keyword>
<evidence type="ECO:0000313" key="5">
    <source>
        <dbReference type="EMBL" id="OLR94392.1"/>
    </source>
</evidence>
<dbReference type="PANTHER" id="PTHR43537">
    <property type="entry name" value="TRANSCRIPTIONAL REGULATOR, GNTR FAMILY"/>
    <property type="match status" value="1"/>
</dbReference>
<dbReference type="Pfam" id="PF07729">
    <property type="entry name" value="FCD"/>
    <property type="match status" value="1"/>
</dbReference>
<dbReference type="GO" id="GO:0003700">
    <property type="term" value="F:DNA-binding transcription factor activity"/>
    <property type="evidence" value="ECO:0007669"/>
    <property type="project" value="InterPro"/>
</dbReference>
<dbReference type="Pfam" id="PF00392">
    <property type="entry name" value="GntR"/>
    <property type="match status" value="1"/>
</dbReference>
<dbReference type="Gene3D" id="1.10.10.10">
    <property type="entry name" value="Winged helix-like DNA-binding domain superfamily/Winged helix DNA-binding domain"/>
    <property type="match status" value="1"/>
</dbReference>
<organism evidence="5 6">
    <name type="scientific">Actinokineospora bangkokensis</name>
    <dbReference type="NCBI Taxonomy" id="1193682"/>
    <lineage>
        <taxon>Bacteria</taxon>
        <taxon>Bacillati</taxon>
        <taxon>Actinomycetota</taxon>
        <taxon>Actinomycetes</taxon>
        <taxon>Pseudonocardiales</taxon>
        <taxon>Pseudonocardiaceae</taxon>
        <taxon>Actinokineospora</taxon>
    </lineage>
</organism>
<reference evidence="5 6" key="1">
    <citation type="submission" date="2016-10" db="EMBL/GenBank/DDBJ databases">
        <title>The Draft Genome Sequence of Actinokineospora bangkokensis 44EHWT reveals the biosynthetic pathway of antifungal compounds Thailandins with unusual extender unit butylmalonyl-CoA.</title>
        <authorList>
            <person name="Greule A."/>
            <person name="Intra B."/>
            <person name="Flemming S."/>
            <person name="Rommel M.G."/>
            <person name="Panbangred W."/>
            <person name="Bechthold A."/>
        </authorList>
    </citation>
    <scope>NUCLEOTIDE SEQUENCE [LARGE SCALE GENOMIC DNA]</scope>
    <source>
        <strain evidence="5 6">44EHW</strain>
    </source>
</reference>
<dbReference type="InterPro" id="IPR036388">
    <property type="entry name" value="WH-like_DNA-bd_sf"/>
</dbReference>
<dbReference type="PRINTS" id="PR00035">
    <property type="entry name" value="HTHGNTR"/>
</dbReference>
<dbReference type="SMART" id="SM00895">
    <property type="entry name" value="FCD"/>
    <property type="match status" value="1"/>
</dbReference>
<dbReference type="GO" id="GO:0003677">
    <property type="term" value="F:DNA binding"/>
    <property type="evidence" value="ECO:0007669"/>
    <property type="project" value="UniProtKB-KW"/>
</dbReference>
<evidence type="ECO:0000256" key="2">
    <source>
        <dbReference type="ARBA" id="ARBA00023125"/>
    </source>
</evidence>